<dbReference type="OrthoDB" id="179766at2"/>
<dbReference type="SUPFAM" id="SSF53756">
    <property type="entry name" value="UDP-Glycosyltransferase/glycogen phosphorylase"/>
    <property type="match status" value="1"/>
</dbReference>
<dbReference type="PANTHER" id="PTHR12526:SF630">
    <property type="entry name" value="GLYCOSYLTRANSFERASE"/>
    <property type="match status" value="1"/>
</dbReference>
<dbReference type="PANTHER" id="PTHR12526">
    <property type="entry name" value="GLYCOSYLTRANSFERASE"/>
    <property type="match status" value="1"/>
</dbReference>
<dbReference type="InterPro" id="IPR001296">
    <property type="entry name" value="Glyco_trans_1"/>
</dbReference>
<gene>
    <name evidence="2" type="ORF">AAX29_01734</name>
</gene>
<evidence type="ECO:0000259" key="1">
    <source>
        <dbReference type="Pfam" id="PF00534"/>
    </source>
</evidence>
<keyword evidence="2" id="KW-0808">Transferase</keyword>
<evidence type="ECO:0000313" key="3">
    <source>
        <dbReference type="Proteomes" id="UP000093281"/>
    </source>
</evidence>
<dbReference type="Pfam" id="PF00534">
    <property type="entry name" value="Glycos_transf_1"/>
    <property type="match status" value="1"/>
</dbReference>
<dbReference type="EMBL" id="LCUJ01000007">
    <property type="protein sequence ID" value="OCL98215.1"/>
    <property type="molecule type" value="Genomic_DNA"/>
</dbReference>
<accession>A0A1C0B5M6</accession>
<dbReference type="Proteomes" id="UP000093281">
    <property type="component" value="Unassembled WGS sequence"/>
</dbReference>
<sequence>MQNKTIHIGPIPPPIGGISIYLYRLSRKNKDLNTLFINEMSISKYKFIKILFLGKKNTIIYHSPSLYRRLLLYICTYFTTNSYIIVSHGQGLENSYKESDVFIKYLLKKTIMNSNYIQIVGNHLLEFLVDLGYSKEKIKIQHAFIEPPLEDEKHILETYPINLSEFLNKNKPIVVANASSLVFHKNLDLYGLDMCIELTAKLKQDYPNIGFVFALANERVNIEYLNKMKERIKELDIEDNFYFLTGQKELWPLFKKANLMIRPTSSDGYGISIAEALYFDCPAIASDVSDRPEGTILFKSRDLEDLYIKSIKILGEK</sequence>
<protein>
    <submittedName>
        <fullName evidence="2">Glycosyl transferases group 1</fullName>
    </submittedName>
</protein>
<dbReference type="RefSeq" id="WP_066187030.1">
    <property type="nucleotide sequence ID" value="NZ_LCUJ01000007.1"/>
</dbReference>
<evidence type="ECO:0000313" key="2">
    <source>
        <dbReference type="EMBL" id="OCL98215.1"/>
    </source>
</evidence>
<dbReference type="GO" id="GO:0016757">
    <property type="term" value="F:glycosyltransferase activity"/>
    <property type="evidence" value="ECO:0007669"/>
    <property type="project" value="InterPro"/>
</dbReference>
<reference evidence="3" key="1">
    <citation type="submission" date="2015-05" db="EMBL/GenBank/DDBJ databases">
        <authorList>
            <person name="Rovetto F."/>
            <person name="Cocolin L."/>
            <person name="Illeghems K."/>
            <person name="Van Nieuwerburgh F."/>
            <person name="Houf K."/>
        </authorList>
    </citation>
    <scope>NUCLEOTIDE SEQUENCE [LARGE SCALE GENOMIC DNA]</scope>
    <source>
        <strain evidence="3">DU22</strain>
    </source>
</reference>
<proteinExistence type="predicted"/>
<dbReference type="Gene3D" id="3.40.50.2000">
    <property type="entry name" value="Glycogen Phosphorylase B"/>
    <property type="match status" value="2"/>
</dbReference>
<dbReference type="AlphaFoldDB" id="A0A1C0B5M6"/>
<feature type="domain" description="Glycosyl transferase family 1" evidence="1">
    <location>
        <begin position="170"/>
        <end position="290"/>
    </location>
</feature>
<name>A0A1C0B5M6_9BACT</name>
<organism evidence="2 3">
    <name type="scientific">Aliarcobacter thereius</name>
    <dbReference type="NCBI Taxonomy" id="544718"/>
    <lineage>
        <taxon>Bacteria</taxon>
        <taxon>Pseudomonadati</taxon>
        <taxon>Campylobacterota</taxon>
        <taxon>Epsilonproteobacteria</taxon>
        <taxon>Campylobacterales</taxon>
        <taxon>Arcobacteraceae</taxon>
        <taxon>Aliarcobacter</taxon>
    </lineage>
</organism>
<comment type="caution">
    <text evidence="2">The sequence shown here is derived from an EMBL/GenBank/DDBJ whole genome shotgun (WGS) entry which is preliminary data.</text>
</comment>